<dbReference type="Proteomes" id="UP001165960">
    <property type="component" value="Unassembled WGS sequence"/>
</dbReference>
<reference evidence="1" key="1">
    <citation type="submission" date="2022-04" db="EMBL/GenBank/DDBJ databases">
        <title>Genome of the entomopathogenic fungus Entomophthora muscae.</title>
        <authorList>
            <person name="Elya C."/>
            <person name="Lovett B.R."/>
            <person name="Lee E."/>
            <person name="Macias A.M."/>
            <person name="Hajek A.E."/>
            <person name="De Bivort B.L."/>
            <person name="Kasson M.T."/>
            <person name="De Fine Licht H.H."/>
            <person name="Stajich J.E."/>
        </authorList>
    </citation>
    <scope>NUCLEOTIDE SEQUENCE</scope>
    <source>
        <strain evidence="1">Berkeley</strain>
    </source>
</reference>
<sequence length="82" mass="9366">MSNDIAQAAMEQNLLSDLVDHIGKWRYKILDLASKAQALNVFVYSKIWYVAHIVPFTEAFEKKVELITKPSCGTRPQLRLSD</sequence>
<name>A0ACC2RUL4_9FUNG</name>
<evidence type="ECO:0000313" key="2">
    <source>
        <dbReference type="Proteomes" id="UP001165960"/>
    </source>
</evidence>
<organism evidence="1 2">
    <name type="scientific">Entomophthora muscae</name>
    <dbReference type="NCBI Taxonomy" id="34485"/>
    <lineage>
        <taxon>Eukaryota</taxon>
        <taxon>Fungi</taxon>
        <taxon>Fungi incertae sedis</taxon>
        <taxon>Zoopagomycota</taxon>
        <taxon>Entomophthoromycotina</taxon>
        <taxon>Entomophthoromycetes</taxon>
        <taxon>Entomophthorales</taxon>
        <taxon>Entomophthoraceae</taxon>
        <taxon>Entomophthora</taxon>
    </lineage>
</organism>
<comment type="caution">
    <text evidence="1">The sequence shown here is derived from an EMBL/GenBank/DDBJ whole genome shotgun (WGS) entry which is preliminary data.</text>
</comment>
<evidence type="ECO:0000313" key="1">
    <source>
        <dbReference type="EMBL" id="KAJ9053778.1"/>
    </source>
</evidence>
<protein>
    <submittedName>
        <fullName evidence="1">Uncharacterized protein</fullName>
    </submittedName>
</protein>
<dbReference type="EMBL" id="QTSX02006489">
    <property type="protein sequence ID" value="KAJ9053778.1"/>
    <property type="molecule type" value="Genomic_DNA"/>
</dbReference>
<accession>A0ACC2RUL4</accession>
<gene>
    <name evidence="1" type="ORF">DSO57_1020886</name>
</gene>
<keyword evidence="2" id="KW-1185">Reference proteome</keyword>
<proteinExistence type="predicted"/>